<evidence type="ECO:0000313" key="2">
    <source>
        <dbReference type="Proteomes" id="UP000067448"/>
    </source>
</evidence>
<reference evidence="2" key="3">
    <citation type="submission" date="2016-02" db="EMBL/GenBank/DDBJ databases">
        <title>Draft genome of pathogenic Streptomyces sp. in Japan.</title>
        <authorList>
            <person name="Tomihama T."/>
            <person name="Ikenaga M."/>
            <person name="Sakai M."/>
            <person name="Okubo T."/>
            <person name="Ikeda S."/>
        </authorList>
    </citation>
    <scope>NUCLEOTIDE SEQUENCE [LARGE SCALE GENOMIC DNA]</scope>
    <source>
        <strain evidence="2">S58</strain>
    </source>
</reference>
<organism evidence="1 2">
    <name type="scientific">Streptomyces scabiei</name>
    <dbReference type="NCBI Taxonomy" id="1930"/>
    <lineage>
        <taxon>Bacteria</taxon>
        <taxon>Bacillati</taxon>
        <taxon>Actinomycetota</taxon>
        <taxon>Actinomycetes</taxon>
        <taxon>Kitasatosporales</taxon>
        <taxon>Streptomycetaceae</taxon>
        <taxon>Streptomyces</taxon>
    </lineage>
</organism>
<evidence type="ECO:0000313" key="1">
    <source>
        <dbReference type="EMBL" id="GAQ66173.1"/>
    </source>
</evidence>
<dbReference type="Proteomes" id="UP000067448">
    <property type="component" value="Unassembled WGS sequence"/>
</dbReference>
<sequence length="72" mass="7037">MSARSAPAVICLGTFVLLVHLTTPGVGGPHPAASRTGTSRIQRVVGDVAPVPAAVLAGVCGPAVRRGVATAP</sequence>
<comment type="caution">
    <text evidence="1">The sequence shown here is derived from an EMBL/GenBank/DDBJ whole genome shotgun (WGS) entry which is preliminary data.</text>
</comment>
<protein>
    <submittedName>
        <fullName evidence="1">Uncharacterized protein</fullName>
    </submittedName>
</protein>
<gene>
    <name evidence="1" type="ORF">SsS58_06603</name>
</gene>
<dbReference type="AlphaFoldDB" id="A0A124C515"/>
<proteinExistence type="predicted"/>
<name>A0A124C515_STRSC</name>
<reference evidence="1 2" key="2">
    <citation type="journal article" date="2016" name="Genome Announc.">
        <title>Draft Genome Sequences of Streptomyces scabiei S58, Streptomyces turgidiscabies T45, and Streptomyces acidiscabies a10, the Pathogens of Potato Common Scab, Isolated in Japan.</title>
        <authorList>
            <person name="Tomihama T."/>
            <person name="Nishi Y."/>
            <person name="Sakai M."/>
            <person name="Ikenaga M."/>
            <person name="Okubo T."/>
            <person name="Ikeda S."/>
        </authorList>
    </citation>
    <scope>NUCLEOTIDE SEQUENCE [LARGE SCALE GENOMIC DNA]</scope>
    <source>
        <strain evidence="1 2">S58</strain>
    </source>
</reference>
<accession>A0A124C515</accession>
<dbReference type="EMBL" id="BCMM01000038">
    <property type="protein sequence ID" value="GAQ66173.1"/>
    <property type="molecule type" value="Genomic_DNA"/>
</dbReference>
<reference evidence="2" key="1">
    <citation type="submission" date="2015-11" db="EMBL/GenBank/DDBJ databases">
        <authorList>
            <consortium name="Cross-ministerial Strategic Innovation Promotion Program (SIP) consortium"/>
            <person name="Tomihama T."/>
            <person name="Ikenaga M."/>
            <person name="Sakai M."/>
            <person name="Okubo T."/>
            <person name="Ikeda S."/>
        </authorList>
    </citation>
    <scope>NUCLEOTIDE SEQUENCE [LARGE SCALE GENOMIC DNA]</scope>
    <source>
        <strain evidence="2">S58</strain>
    </source>
</reference>